<evidence type="ECO:0008006" key="4">
    <source>
        <dbReference type="Google" id="ProtNLM"/>
    </source>
</evidence>
<dbReference type="InterPro" id="IPR007727">
    <property type="entry name" value="Spo12"/>
</dbReference>
<feature type="compositionally biased region" description="Low complexity" evidence="1">
    <location>
        <begin position="24"/>
        <end position="39"/>
    </location>
</feature>
<protein>
    <recommendedName>
        <fullName evidence="4">Spo12 family protein</fullName>
    </recommendedName>
</protein>
<dbReference type="AlphaFoldDB" id="A0A1E3HXD0"/>
<name>A0A1E3HXD0_9TREE</name>
<keyword evidence="3" id="KW-1185">Reference proteome</keyword>
<dbReference type="GeneID" id="30154287"/>
<evidence type="ECO:0000256" key="1">
    <source>
        <dbReference type="SAM" id="MobiDB-lite"/>
    </source>
</evidence>
<feature type="compositionally biased region" description="Polar residues" evidence="1">
    <location>
        <begin position="1"/>
        <end position="23"/>
    </location>
</feature>
<evidence type="ECO:0000313" key="2">
    <source>
        <dbReference type="EMBL" id="ODN80835.1"/>
    </source>
</evidence>
<sequence>MSAPLQQSNAQNTVPAQTAQPSFLQKKGLLGAAARGGVKPSNTVSPSDVLSPISAKLNNSKQRHFQKGRPVHLASQLSQLASQASPASKENKPKIDENF</sequence>
<feature type="compositionally biased region" description="Low complexity" evidence="1">
    <location>
        <begin position="73"/>
        <end position="85"/>
    </location>
</feature>
<proteinExistence type="predicted"/>
<dbReference type="OrthoDB" id="5578329at2759"/>
<accession>A0A1E3HXD0</accession>
<feature type="region of interest" description="Disordered" evidence="1">
    <location>
        <begin position="1"/>
        <end position="99"/>
    </location>
</feature>
<dbReference type="Proteomes" id="UP000094065">
    <property type="component" value="Unassembled WGS sequence"/>
</dbReference>
<dbReference type="EMBL" id="AWGJ01000004">
    <property type="protein sequence ID" value="ODN80835.1"/>
    <property type="molecule type" value="Genomic_DNA"/>
</dbReference>
<feature type="compositionally biased region" description="Basic residues" evidence="1">
    <location>
        <begin position="61"/>
        <end position="70"/>
    </location>
</feature>
<evidence type="ECO:0000313" key="3">
    <source>
        <dbReference type="Proteomes" id="UP000094065"/>
    </source>
</evidence>
<dbReference type="Pfam" id="PF05032">
    <property type="entry name" value="Spo12"/>
    <property type="match status" value="1"/>
</dbReference>
<comment type="caution">
    <text evidence="2">The sequence shown here is derived from an EMBL/GenBank/DDBJ whole genome shotgun (WGS) entry which is preliminary data.</text>
</comment>
<feature type="compositionally biased region" description="Basic and acidic residues" evidence="1">
    <location>
        <begin position="89"/>
        <end position="99"/>
    </location>
</feature>
<organism evidence="2 3">
    <name type="scientific">Cryptococcus amylolentus CBS 6039</name>
    <dbReference type="NCBI Taxonomy" id="1295533"/>
    <lineage>
        <taxon>Eukaryota</taxon>
        <taxon>Fungi</taxon>
        <taxon>Dikarya</taxon>
        <taxon>Basidiomycota</taxon>
        <taxon>Agaricomycotina</taxon>
        <taxon>Tremellomycetes</taxon>
        <taxon>Tremellales</taxon>
        <taxon>Cryptococcaceae</taxon>
        <taxon>Cryptococcus</taxon>
    </lineage>
</organism>
<reference evidence="2 3" key="1">
    <citation type="submission" date="2016-06" db="EMBL/GenBank/DDBJ databases">
        <title>Evolution of pathogenesis and genome organization in the Tremellales.</title>
        <authorList>
            <person name="Cuomo C."/>
            <person name="Litvintseva A."/>
            <person name="Heitman J."/>
            <person name="Chen Y."/>
            <person name="Sun S."/>
            <person name="Springer D."/>
            <person name="Dromer F."/>
            <person name="Young S."/>
            <person name="Zeng Q."/>
            <person name="Chapman S."/>
            <person name="Gujja S."/>
            <person name="Saif S."/>
            <person name="Birren B."/>
        </authorList>
    </citation>
    <scope>NUCLEOTIDE SEQUENCE [LARGE SCALE GENOMIC DNA]</scope>
    <source>
        <strain evidence="2 3">CBS 6039</strain>
    </source>
</reference>
<gene>
    <name evidence="2" type="ORF">L202_02978</name>
</gene>
<dbReference type="RefSeq" id="XP_018995401.1">
    <property type="nucleotide sequence ID" value="XM_019136732.1"/>
</dbReference>